<evidence type="ECO:0000259" key="1">
    <source>
        <dbReference type="Pfam" id="PF08818"/>
    </source>
</evidence>
<name>A0ABP9CP72_9FLAO</name>
<keyword evidence="3" id="KW-1185">Reference proteome</keyword>
<dbReference type="SUPFAM" id="SSF159888">
    <property type="entry name" value="YdhG-like"/>
    <property type="match status" value="1"/>
</dbReference>
<dbReference type="PIRSF" id="PIRSF021308">
    <property type="entry name" value="UCP021308"/>
    <property type="match status" value="1"/>
</dbReference>
<evidence type="ECO:0000313" key="2">
    <source>
        <dbReference type="EMBL" id="GAA4815597.1"/>
    </source>
</evidence>
<dbReference type="Pfam" id="PF08818">
    <property type="entry name" value="DUF1801"/>
    <property type="match status" value="1"/>
</dbReference>
<comment type="caution">
    <text evidence="2">The sequence shown here is derived from an EMBL/GenBank/DDBJ whole genome shotgun (WGS) entry which is preliminary data.</text>
</comment>
<reference evidence="3" key="1">
    <citation type="journal article" date="2019" name="Int. J. Syst. Evol. Microbiol.">
        <title>The Global Catalogue of Microorganisms (GCM) 10K type strain sequencing project: providing services to taxonomists for standard genome sequencing and annotation.</title>
        <authorList>
            <consortium name="The Broad Institute Genomics Platform"/>
            <consortium name="The Broad Institute Genome Sequencing Center for Infectious Disease"/>
            <person name="Wu L."/>
            <person name="Ma J."/>
        </authorList>
    </citation>
    <scope>NUCLEOTIDE SEQUENCE [LARGE SCALE GENOMIC DNA]</scope>
    <source>
        <strain evidence="3">JCM 18325</strain>
    </source>
</reference>
<dbReference type="RefSeq" id="WP_345277297.1">
    <property type="nucleotide sequence ID" value="NZ_BAABJW010000004.1"/>
</dbReference>
<dbReference type="InterPro" id="IPR016786">
    <property type="entry name" value="YdeI_bac"/>
</dbReference>
<dbReference type="Proteomes" id="UP001501433">
    <property type="component" value="Unassembled WGS sequence"/>
</dbReference>
<dbReference type="Pfam" id="PF13376">
    <property type="entry name" value="OmdA"/>
    <property type="match status" value="1"/>
</dbReference>
<proteinExistence type="predicted"/>
<sequence length="200" mass="23091">MKKFHSVEDYIQEHTNFKEALEYLRSIIISTELSESIKWSAPVYDLNGKKILGLGAFKNHFGIWFFNGVFLKDEHNLLINAQENKTKALRQMRFTSIHDINKNIVLAYVKEAIENQKLGKEITTTKTTKKDIVTPAELKKELDSSAKLFDAFKGLTPSKQNEYCEYIISAKREASKQTRLKKIKPMILQGIGLNDKYRNC</sequence>
<dbReference type="EMBL" id="BAABJW010000004">
    <property type="protein sequence ID" value="GAA4815597.1"/>
    <property type="molecule type" value="Genomic_DNA"/>
</dbReference>
<gene>
    <name evidence="2" type="ORF">GCM10023330_24670</name>
</gene>
<dbReference type="InterPro" id="IPR014922">
    <property type="entry name" value="YdhG-like"/>
</dbReference>
<organism evidence="2 3">
    <name type="scientific">Litoribaculum gwangyangense</name>
    <dbReference type="NCBI Taxonomy" id="1130722"/>
    <lineage>
        <taxon>Bacteria</taxon>
        <taxon>Pseudomonadati</taxon>
        <taxon>Bacteroidota</taxon>
        <taxon>Flavobacteriia</taxon>
        <taxon>Flavobacteriales</taxon>
        <taxon>Flavobacteriaceae</taxon>
        <taxon>Litoribaculum</taxon>
    </lineage>
</organism>
<dbReference type="Gene3D" id="3.90.1150.200">
    <property type="match status" value="1"/>
</dbReference>
<evidence type="ECO:0000313" key="3">
    <source>
        <dbReference type="Proteomes" id="UP001501433"/>
    </source>
</evidence>
<accession>A0ABP9CP72</accession>
<protein>
    <recommendedName>
        <fullName evidence="1">YdhG-like domain-containing protein</fullName>
    </recommendedName>
</protein>
<feature type="domain" description="YdhG-like" evidence="1">
    <location>
        <begin position="18"/>
        <end position="113"/>
    </location>
</feature>